<protein>
    <submittedName>
        <fullName evidence="1">Uncharacterized protein</fullName>
    </submittedName>
</protein>
<dbReference type="Proteomes" id="UP001488838">
    <property type="component" value="Unassembled WGS sequence"/>
</dbReference>
<dbReference type="EMBL" id="JBBHLL010000419">
    <property type="protein sequence ID" value="KAK7803412.1"/>
    <property type="molecule type" value="Genomic_DNA"/>
</dbReference>
<evidence type="ECO:0000313" key="2">
    <source>
        <dbReference type="Proteomes" id="UP001488838"/>
    </source>
</evidence>
<comment type="caution">
    <text evidence="1">The sequence shown here is derived from an EMBL/GenBank/DDBJ whole genome shotgun (WGS) entry which is preliminary data.</text>
</comment>
<name>A0AAW0HPM4_MYOGA</name>
<proteinExistence type="predicted"/>
<keyword evidence="2" id="KW-1185">Reference proteome</keyword>
<evidence type="ECO:0000313" key="1">
    <source>
        <dbReference type="EMBL" id="KAK7803412.1"/>
    </source>
</evidence>
<sequence>MGDSSGEESAHCLCQFCFGLGYSVGWKETHVDAAVLVPVALSGDQQELDGLSIAELQCCEFCKQDPWCPSGPPAPSIKIKEALTGWFSVYYPRKESEHILLLHNCTGQMFAVDGNRVNKSQDLGSGTTCDQGVRPPVVEEEYWVAGLETSIWRPTSGGQHLVWCLRFGPALPTPAASCPAEGQNILEEQEEKKLRIQIPAQPEAEMLRSEGAGITKAHAARSPRRARQEAYWPKWSSFCSPECGLERYLDITESLPDANLTFGEGPVQREGVLLAPRLGSLMHWYKTGARASVVLVVGTVRSWTSAQGGKET</sequence>
<gene>
    <name evidence="1" type="ORF">U0070_023722</name>
</gene>
<dbReference type="AlphaFoldDB" id="A0AAW0HPM4"/>
<organism evidence="1 2">
    <name type="scientific">Myodes glareolus</name>
    <name type="common">Bank vole</name>
    <name type="synonym">Clethrionomys glareolus</name>
    <dbReference type="NCBI Taxonomy" id="447135"/>
    <lineage>
        <taxon>Eukaryota</taxon>
        <taxon>Metazoa</taxon>
        <taxon>Chordata</taxon>
        <taxon>Craniata</taxon>
        <taxon>Vertebrata</taxon>
        <taxon>Euteleostomi</taxon>
        <taxon>Mammalia</taxon>
        <taxon>Eutheria</taxon>
        <taxon>Euarchontoglires</taxon>
        <taxon>Glires</taxon>
        <taxon>Rodentia</taxon>
        <taxon>Myomorpha</taxon>
        <taxon>Muroidea</taxon>
        <taxon>Cricetidae</taxon>
        <taxon>Arvicolinae</taxon>
        <taxon>Myodes</taxon>
    </lineage>
</organism>
<accession>A0AAW0HPM4</accession>
<reference evidence="1 2" key="1">
    <citation type="journal article" date="2023" name="bioRxiv">
        <title>Conserved and derived expression patterns and positive selection on dental genes reveal complex evolutionary context of ever-growing rodent molars.</title>
        <authorList>
            <person name="Calamari Z.T."/>
            <person name="Song A."/>
            <person name="Cohen E."/>
            <person name="Akter M."/>
            <person name="Roy R.D."/>
            <person name="Hallikas O."/>
            <person name="Christensen M.M."/>
            <person name="Li P."/>
            <person name="Marangoni P."/>
            <person name="Jernvall J."/>
            <person name="Klein O.D."/>
        </authorList>
    </citation>
    <scope>NUCLEOTIDE SEQUENCE [LARGE SCALE GENOMIC DNA]</scope>
    <source>
        <strain evidence="1">V071</strain>
    </source>
</reference>